<dbReference type="Proteomes" id="UP001238496">
    <property type="component" value="Unassembled WGS sequence"/>
</dbReference>
<keyword evidence="3" id="KW-1185">Reference proteome</keyword>
<feature type="region of interest" description="Disordered" evidence="1">
    <location>
        <begin position="1"/>
        <end position="24"/>
    </location>
</feature>
<evidence type="ECO:0000256" key="1">
    <source>
        <dbReference type="SAM" id="MobiDB-lite"/>
    </source>
</evidence>
<organism evidence="2 3">
    <name type="scientific">Peteryoungia aggregata LMG 23059</name>
    <dbReference type="NCBI Taxonomy" id="1368425"/>
    <lineage>
        <taxon>Bacteria</taxon>
        <taxon>Pseudomonadati</taxon>
        <taxon>Pseudomonadota</taxon>
        <taxon>Alphaproteobacteria</taxon>
        <taxon>Hyphomicrobiales</taxon>
        <taxon>Rhizobiaceae</taxon>
        <taxon>Peteryoungia</taxon>
    </lineage>
</organism>
<feature type="compositionally biased region" description="Basic and acidic residues" evidence="1">
    <location>
        <begin position="7"/>
        <end position="21"/>
    </location>
</feature>
<gene>
    <name evidence="2" type="ORF">J2045_003716</name>
</gene>
<name>A0ABU0GBE5_9HYPH</name>
<accession>A0ABU0GBE5</accession>
<evidence type="ECO:0000313" key="3">
    <source>
        <dbReference type="Proteomes" id="UP001238496"/>
    </source>
</evidence>
<reference evidence="2 3" key="1">
    <citation type="submission" date="2023-07" db="EMBL/GenBank/DDBJ databases">
        <title>Genomic Encyclopedia of Type Strains, Phase IV (KMG-IV): sequencing the most valuable type-strain genomes for metagenomic binning, comparative biology and taxonomic classification.</title>
        <authorList>
            <person name="Goeker M."/>
        </authorList>
    </citation>
    <scope>NUCLEOTIDE SEQUENCE [LARGE SCALE GENOMIC DNA]</scope>
    <source>
        <strain evidence="2 3">DSM 1111</strain>
    </source>
</reference>
<evidence type="ECO:0000313" key="2">
    <source>
        <dbReference type="EMBL" id="MDQ0422666.1"/>
    </source>
</evidence>
<comment type="caution">
    <text evidence="2">The sequence shown here is derived from an EMBL/GenBank/DDBJ whole genome shotgun (WGS) entry which is preliminary data.</text>
</comment>
<proteinExistence type="predicted"/>
<dbReference type="EMBL" id="JAUSUW010000012">
    <property type="protein sequence ID" value="MDQ0422666.1"/>
    <property type="molecule type" value="Genomic_DNA"/>
</dbReference>
<protein>
    <submittedName>
        <fullName evidence="2">Uncharacterized protein</fullName>
    </submittedName>
</protein>
<sequence>MQGNEAEYGKETDDRPRHDIVEPGLLKSYSPGGLAAMMDLKVQRHPSGTTVPGLLKITYGLPV</sequence>